<organism evidence="1 2">
    <name type="scientific">Rotaria socialis</name>
    <dbReference type="NCBI Taxonomy" id="392032"/>
    <lineage>
        <taxon>Eukaryota</taxon>
        <taxon>Metazoa</taxon>
        <taxon>Spiralia</taxon>
        <taxon>Gnathifera</taxon>
        <taxon>Rotifera</taxon>
        <taxon>Eurotatoria</taxon>
        <taxon>Bdelloidea</taxon>
        <taxon>Philodinida</taxon>
        <taxon>Philodinidae</taxon>
        <taxon>Rotaria</taxon>
    </lineage>
</organism>
<sequence>VTDVITSKSTQELGSLIQELQSLEYQIHDNRPISSSSSSSSSSLFDNDEYQAFELSVPKIITTRSVNELTNLVS</sequence>
<feature type="non-terminal residue" evidence="1">
    <location>
        <position position="74"/>
    </location>
</feature>
<reference evidence="1" key="1">
    <citation type="submission" date="2021-02" db="EMBL/GenBank/DDBJ databases">
        <authorList>
            <person name="Nowell W R."/>
        </authorList>
    </citation>
    <scope>NUCLEOTIDE SEQUENCE</scope>
</reference>
<name>A0A822AZ52_9BILA</name>
<dbReference type="AlphaFoldDB" id="A0A822AZ52"/>
<accession>A0A822AZ52</accession>
<dbReference type="Proteomes" id="UP000663873">
    <property type="component" value="Unassembled WGS sequence"/>
</dbReference>
<comment type="caution">
    <text evidence="1">The sequence shown here is derived from an EMBL/GenBank/DDBJ whole genome shotgun (WGS) entry which is preliminary data.</text>
</comment>
<gene>
    <name evidence="1" type="ORF">UJA718_LOCUS50491</name>
</gene>
<protein>
    <submittedName>
        <fullName evidence="1">Uncharacterized protein</fullName>
    </submittedName>
</protein>
<evidence type="ECO:0000313" key="1">
    <source>
        <dbReference type="EMBL" id="CAF5008342.1"/>
    </source>
</evidence>
<feature type="non-terminal residue" evidence="1">
    <location>
        <position position="1"/>
    </location>
</feature>
<proteinExistence type="predicted"/>
<evidence type="ECO:0000313" key="2">
    <source>
        <dbReference type="Proteomes" id="UP000663873"/>
    </source>
</evidence>
<keyword evidence="2" id="KW-1185">Reference proteome</keyword>
<dbReference type="EMBL" id="CAJOBP010113549">
    <property type="protein sequence ID" value="CAF5008342.1"/>
    <property type="molecule type" value="Genomic_DNA"/>
</dbReference>